<keyword evidence="1" id="KW-0378">Hydrolase</keyword>
<dbReference type="GO" id="GO:0016787">
    <property type="term" value="F:hydrolase activity"/>
    <property type="evidence" value="ECO:0007669"/>
    <property type="project" value="UniProtKB-KW"/>
</dbReference>
<reference evidence="1 2" key="1">
    <citation type="submission" date="2020-06" db="EMBL/GenBank/DDBJ databases">
        <authorList>
            <person name="Jo H."/>
        </authorList>
    </citation>
    <scope>NUCLEOTIDE SEQUENCE [LARGE SCALE GENOMIC DNA]</scope>
    <source>
        <strain evidence="1 2">I46</strain>
    </source>
</reference>
<sequence>MWWAADYAYAIAWQVRAFFSRTDPETFASGDRTPLVVLPGIYETWRFLQPLITEMHERGHPVHVIAALGRNRWPVPRGARHVAAYMSERDLSGVVLVAHSKGGLIGKQVMADRDVAARVAGMVAVASPFDGSVYGRLMLLPALRAFSPSAPVIRALAREREPNARIVSVYGEFDPHIPGGSELAGARNVRLQTGGHFRILAHPRVIAEVVRLADRPAVDGAPGRHRPPR</sequence>
<dbReference type="Gene3D" id="3.40.50.1820">
    <property type="entry name" value="alpha/beta hydrolase"/>
    <property type="match status" value="1"/>
</dbReference>
<proteinExistence type="predicted"/>
<dbReference type="AlphaFoldDB" id="A0A7D5JHJ9"/>
<gene>
    <name evidence="1" type="ORF">HW566_15020</name>
</gene>
<accession>A0A7D5JHJ9</accession>
<organism evidence="1 2">
    <name type="scientific">Microbacterium oleivorans</name>
    <dbReference type="NCBI Taxonomy" id="273677"/>
    <lineage>
        <taxon>Bacteria</taxon>
        <taxon>Bacillati</taxon>
        <taxon>Actinomycetota</taxon>
        <taxon>Actinomycetes</taxon>
        <taxon>Micrococcales</taxon>
        <taxon>Microbacteriaceae</taxon>
        <taxon>Microbacterium</taxon>
    </lineage>
</organism>
<evidence type="ECO:0000313" key="1">
    <source>
        <dbReference type="EMBL" id="QLD13378.1"/>
    </source>
</evidence>
<dbReference type="Proteomes" id="UP000509638">
    <property type="component" value="Chromosome"/>
</dbReference>
<evidence type="ECO:0000313" key="2">
    <source>
        <dbReference type="Proteomes" id="UP000509638"/>
    </source>
</evidence>
<protein>
    <submittedName>
        <fullName evidence="1">Alpha/beta hydrolase</fullName>
    </submittedName>
</protein>
<dbReference type="EMBL" id="CP058316">
    <property type="protein sequence ID" value="QLD13378.1"/>
    <property type="molecule type" value="Genomic_DNA"/>
</dbReference>
<dbReference type="SUPFAM" id="SSF53474">
    <property type="entry name" value="alpha/beta-Hydrolases"/>
    <property type="match status" value="1"/>
</dbReference>
<name>A0A7D5JHJ9_9MICO</name>
<dbReference type="InterPro" id="IPR029058">
    <property type="entry name" value="AB_hydrolase_fold"/>
</dbReference>